<keyword evidence="5" id="KW-1185">Reference proteome</keyword>
<dbReference type="Proteomes" id="UP001596074">
    <property type="component" value="Unassembled WGS sequence"/>
</dbReference>
<organism evidence="4 5">
    <name type="scientific">Actinomadura rugatobispora</name>
    <dbReference type="NCBI Taxonomy" id="1994"/>
    <lineage>
        <taxon>Bacteria</taxon>
        <taxon>Bacillati</taxon>
        <taxon>Actinomycetota</taxon>
        <taxon>Actinomycetes</taxon>
        <taxon>Streptosporangiales</taxon>
        <taxon>Thermomonosporaceae</taxon>
        <taxon>Actinomadura</taxon>
    </lineage>
</organism>
<evidence type="ECO:0000313" key="5">
    <source>
        <dbReference type="Proteomes" id="UP001596074"/>
    </source>
</evidence>
<feature type="transmembrane region" description="Helical" evidence="2">
    <location>
        <begin position="95"/>
        <end position="114"/>
    </location>
</feature>
<evidence type="ECO:0000256" key="2">
    <source>
        <dbReference type="SAM" id="Phobius"/>
    </source>
</evidence>
<evidence type="ECO:0000313" key="4">
    <source>
        <dbReference type="EMBL" id="MFC5747564.1"/>
    </source>
</evidence>
<dbReference type="Pfam" id="PF08044">
    <property type="entry name" value="DUF1707"/>
    <property type="match status" value="1"/>
</dbReference>
<dbReference type="PANTHER" id="PTHR40763">
    <property type="entry name" value="MEMBRANE PROTEIN-RELATED"/>
    <property type="match status" value="1"/>
</dbReference>
<evidence type="ECO:0000259" key="3">
    <source>
        <dbReference type="Pfam" id="PF08044"/>
    </source>
</evidence>
<evidence type="ECO:0000256" key="1">
    <source>
        <dbReference type="SAM" id="MobiDB-lite"/>
    </source>
</evidence>
<comment type="caution">
    <text evidence="4">The sequence shown here is derived from an EMBL/GenBank/DDBJ whole genome shotgun (WGS) entry which is preliminary data.</text>
</comment>
<protein>
    <submittedName>
        <fullName evidence="4">DUF1707 domain-containing protein</fullName>
    </submittedName>
</protein>
<reference evidence="5" key="1">
    <citation type="journal article" date="2019" name="Int. J. Syst. Evol. Microbiol.">
        <title>The Global Catalogue of Microorganisms (GCM) 10K type strain sequencing project: providing services to taxonomists for standard genome sequencing and annotation.</title>
        <authorList>
            <consortium name="The Broad Institute Genomics Platform"/>
            <consortium name="The Broad Institute Genome Sequencing Center for Infectious Disease"/>
            <person name="Wu L."/>
            <person name="Ma J."/>
        </authorList>
    </citation>
    <scope>NUCLEOTIDE SEQUENCE [LARGE SCALE GENOMIC DNA]</scope>
    <source>
        <strain evidence="5">KCTC 42087</strain>
    </source>
</reference>
<proteinExistence type="predicted"/>
<feature type="domain" description="DUF1707" evidence="3">
    <location>
        <begin position="14"/>
        <end position="66"/>
    </location>
</feature>
<dbReference type="PANTHER" id="PTHR40763:SF4">
    <property type="entry name" value="DUF1707 DOMAIN-CONTAINING PROTEIN"/>
    <property type="match status" value="1"/>
</dbReference>
<feature type="transmembrane region" description="Helical" evidence="2">
    <location>
        <begin position="121"/>
        <end position="141"/>
    </location>
</feature>
<accession>A0ABW1A056</accession>
<sequence>METPHATHPPAPDLRASDDDRNTTIERLGDALAEGALDTAEYNKRLEQAATATTQRQLQPLTADLPPSRTAHAKAAAARRTAKTQADKREWLNEWSYWTGGALIMTTIWAVNAVREGEWTFYWPMVPLGIWAAILLSYAIWPERDDD</sequence>
<dbReference type="EMBL" id="JBHSON010000023">
    <property type="protein sequence ID" value="MFC5747564.1"/>
    <property type="molecule type" value="Genomic_DNA"/>
</dbReference>
<feature type="region of interest" description="Disordered" evidence="1">
    <location>
        <begin position="1"/>
        <end position="20"/>
    </location>
</feature>
<keyword evidence="2" id="KW-0472">Membrane</keyword>
<name>A0ABW1A056_9ACTN</name>
<gene>
    <name evidence="4" type="ORF">ACFPZN_18180</name>
</gene>
<keyword evidence="2" id="KW-1133">Transmembrane helix</keyword>
<dbReference type="InterPro" id="IPR012551">
    <property type="entry name" value="DUF1707_SHOCT-like"/>
</dbReference>
<keyword evidence="2" id="KW-0812">Transmembrane</keyword>
<dbReference type="RefSeq" id="WP_378283182.1">
    <property type="nucleotide sequence ID" value="NZ_JBHSON010000023.1"/>
</dbReference>